<dbReference type="AlphaFoldDB" id="A0AAD2H4C8"/>
<comment type="caution">
    <text evidence="2">The sequence shown here is derived from an EMBL/GenBank/DDBJ whole genome shotgun (WGS) entry which is preliminary data.</text>
</comment>
<dbReference type="Proteomes" id="UP001295794">
    <property type="component" value="Unassembled WGS sequence"/>
</dbReference>
<organism evidence="2 3">
    <name type="scientific">Mycena citricolor</name>
    <dbReference type="NCBI Taxonomy" id="2018698"/>
    <lineage>
        <taxon>Eukaryota</taxon>
        <taxon>Fungi</taxon>
        <taxon>Dikarya</taxon>
        <taxon>Basidiomycota</taxon>
        <taxon>Agaricomycotina</taxon>
        <taxon>Agaricomycetes</taxon>
        <taxon>Agaricomycetidae</taxon>
        <taxon>Agaricales</taxon>
        <taxon>Marasmiineae</taxon>
        <taxon>Mycenaceae</taxon>
        <taxon>Mycena</taxon>
    </lineage>
</organism>
<accession>A0AAD2H4C8</accession>
<evidence type="ECO:0000313" key="3">
    <source>
        <dbReference type="Proteomes" id="UP001295794"/>
    </source>
</evidence>
<feature type="compositionally biased region" description="Low complexity" evidence="1">
    <location>
        <begin position="384"/>
        <end position="404"/>
    </location>
</feature>
<gene>
    <name evidence="2" type="ORF">MYCIT1_LOCUS10711</name>
</gene>
<dbReference type="EMBL" id="CAVNYO010000136">
    <property type="protein sequence ID" value="CAK5267845.1"/>
    <property type="molecule type" value="Genomic_DNA"/>
</dbReference>
<name>A0AAD2H4C8_9AGAR</name>
<protein>
    <submittedName>
        <fullName evidence="2">Uncharacterized protein</fullName>
    </submittedName>
</protein>
<keyword evidence="3" id="KW-1185">Reference proteome</keyword>
<evidence type="ECO:0000313" key="2">
    <source>
        <dbReference type="EMBL" id="CAK5267845.1"/>
    </source>
</evidence>
<evidence type="ECO:0000256" key="1">
    <source>
        <dbReference type="SAM" id="MobiDB-lite"/>
    </source>
</evidence>
<reference evidence="2" key="1">
    <citation type="submission" date="2023-11" db="EMBL/GenBank/DDBJ databases">
        <authorList>
            <person name="De Vega J J."/>
            <person name="De Vega J J."/>
        </authorList>
    </citation>
    <scope>NUCLEOTIDE SEQUENCE</scope>
</reference>
<feature type="region of interest" description="Disordered" evidence="1">
    <location>
        <begin position="332"/>
        <end position="404"/>
    </location>
</feature>
<sequence length="404" mass="44874">MPDAPTSHIQYIRPSATLFGSMPRTSKDVNPHIQTLAERPIPTNNKNGAAPFQRVPADTFPNHVVSAERLFLGVHESQKEQLLEMGETIIPIIIALGGQTLTYKLRDSLSKEVMLAISGILNDSPAEFITATPATPLKSGKDKYAEPVTAFIRIEDKEKREAVLAEKLIAVNTSIAFWPKKIDGQRSWTVLHAACSSLKNPEQMENELAAAVRELMHTNPPISQLIDRMTQPMTGNREQRIDESIGLSVHAVFKTNDIKPYITVYANPDAGSEEDQRTLRRLLRSNSVITGAVEYTPSTHENGDIKACVICKQDNHPSYACEYPKKQWWGPQDQMSGLPDEHPLATRGNTGNRRNHGGWPSHDLDGRNGRYGNTQGRKRGGGSRTNYGNRNRNRAGRYNEGSHA</sequence>
<proteinExistence type="predicted"/>